<protein>
    <submittedName>
        <fullName evidence="3">DDE-type integrase/transposase/recombinase</fullName>
    </submittedName>
</protein>
<dbReference type="EMBL" id="JAWXYC010000007">
    <property type="protein sequence ID" value="MDX5955870.1"/>
    <property type="molecule type" value="Genomic_DNA"/>
</dbReference>
<dbReference type="Pfam" id="PF09039">
    <property type="entry name" value="HTH_Tnp_Mu_2"/>
    <property type="match status" value="1"/>
</dbReference>
<keyword evidence="4" id="KW-1185">Reference proteome</keyword>
<dbReference type="PROSITE" id="PS50994">
    <property type="entry name" value="INTEGRASE"/>
    <property type="match status" value="1"/>
</dbReference>
<sequence>MSIQNVVTVAVMPQSKADHQSATDEEWHEAERRERVVRPLAERQRLTRAEVADAAAILGLKRSRIYALVALYREKPVTSSLIPPKPGPARGFRFLAPEIETVIEAAIRDYYMTRQHPTMAALRRHIEHECQARGLSTPSIKALRVRVDRQGRKALVKAREGPKAARDEFRPVFGEYVSDHALHVVQIDHTRVDVIVVDEMYRLPLGRPWLTLIIDIASRMVVGFYLTLEAPSAISVAMAMRQAVLPKTDWLAERGVTAPWPVAGLPEILHMDNGKEFHSKALERGCREYGIEQQYRPPATPRFGGHIERLIGTMMGAVHLLPGTTFSNIDEKGEYDPEKTAVMTLPELETWLAIQIVGVYHASIHSGLQLPPMTAWEDAVARRPTPVRHPADPERFLFDFLPFEKRKVTREGIRMFNIHYWDSILSVWAGQSECRMPVKYDPRDLSRVFLQAPDGKHWPIRYRDLRRPRITRWEHLEATRVLRERGRRSVDEAMIFDAVEAQRILVAEAAARTKAARQTMQRTAYALAGSETASMAPEHTEPSAAPADDGPPTDRPLLPYDVEEWS</sequence>
<accession>A0ABU4PHF6</accession>
<evidence type="ECO:0000313" key="4">
    <source>
        <dbReference type="Proteomes" id="UP001277471"/>
    </source>
</evidence>
<evidence type="ECO:0000259" key="2">
    <source>
        <dbReference type="PROSITE" id="PS50994"/>
    </source>
</evidence>
<dbReference type="InterPro" id="IPR001584">
    <property type="entry name" value="Integrase_cat-core"/>
</dbReference>
<dbReference type="Pfam" id="PF09299">
    <property type="entry name" value="Mu-transpos_C"/>
    <property type="match status" value="1"/>
</dbReference>
<evidence type="ECO:0000313" key="3">
    <source>
        <dbReference type="EMBL" id="MDX5955870.1"/>
    </source>
</evidence>
<dbReference type="Proteomes" id="UP001277471">
    <property type="component" value="Unassembled WGS sequence"/>
</dbReference>
<dbReference type="Gene3D" id="3.30.420.10">
    <property type="entry name" value="Ribonuclease H-like superfamily/Ribonuclease H"/>
    <property type="match status" value="1"/>
</dbReference>
<feature type="region of interest" description="Disordered" evidence="1">
    <location>
        <begin position="529"/>
        <end position="566"/>
    </location>
</feature>
<name>A0ABU4PHF6_AZOBR</name>
<dbReference type="SUPFAM" id="SSF50610">
    <property type="entry name" value="mu transposase, C-terminal domain"/>
    <property type="match status" value="1"/>
</dbReference>
<dbReference type="InterPro" id="IPR015378">
    <property type="entry name" value="Transposase-like_Mu_C"/>
</dbReference>
<organism evidence="3 4">
    <name type="scientific">Azospirillum brasilense</name>
    <dbReference type="NCBI Taxonomy" id="192"/>
    <lineage>
        <taxon>Bacteria</taxon>
        <taxon>Pseudomonadati</taxon>
        <taxon>Pseudomonadota</taxon>
        <taxon>Alphaproteobacteria</taxon>
        <taxon>Rhodospirillales</taxon>
        <taxon>Azospirillaceae</taxon>
        <taxon>Azospirillum</taxon>
    </lineage>
</organism>
<dbReference type="InterPro" id="IPR036397">
    <property type="entry name" value="RNaseH_sf"/>
</dbReference>
<dbReference type="SUPFAM" id="SSF53098">
    <property type="entry name" value="Ribonuclease H-like"/>
    <property type="match status" value="1"/>
</dbReference>
<dbReference type="RefSeq" id="WP_199228249.1">
    <property type="nucleotide sequence ID" value="NZ_CP012918.1"/>
</dbReference>
<reference evidence="3 4" key="1">
    <citation type="submission" date="2023-11" db="EMBL/GenBank/DDBJ databases">
        <title>MicrobeMod: A computational toolkit for identifying prokaryotic methylation and restriction-modification with nanopore sequencing.</title>
        <authorList>
            <person name="Crits-Christoph A."/>
            <person name="Kang S.C."/>
            <person name="Lee H."/>
            <person name="Ostrov N."/>
        </authorList>
    </citation>
    <scope>NUCLEOTIDE SEQUENCE [LARGE SCALE GENOMIC DNA]</scope>
    <source>
        <strain evidence="3 4">ATCC 29145</strain>
    </source>
</reference>
<proteinExistence type="predicted"/>
<evidence type="ECO:0000256" key="1">
    <source>
        <dbReference type="SAM" id="MobiDB-lite"/>
    </source>
</evidence>
<comment type="caution">
    <text evidence="3">The sequence shown here is derived from an EMBL/GenBank/DDBJ whole genome shotgun (WGS) entry which is preliminary data.</text>
</comment>
<dbReference type="InterPro" id="IPR012337">
    <property type="entry name" value="RNaseH-like_sf"/>
</dbReference>
<feature type="domain" description="Integrase catalytic" evidence="2">
    <location>
        <begin position="167"/>
        <end position="380"/>
    </location>
</feature>
<gene>
    <name evidence="3" type="ORF">SIM66_32390</name>
</gene>
<dbReference type="InterPro" id="IPR009004">
    <property type="entry name" value="Transposase_Mu_C"/>
</dbReference>
<dbReference type="InterPro" id="IPR015126">
    <property type="entry name" value="Mu_I-gamma"/>
</dbReference>